<dbReference type="Gene3D" id="1.10.357.10">
    <property type="entry name" value="Tetracycline Repressor, domain 2"/>
    <property type="match status" value="1"/>
</dbReference>
<dbReference type="SUPFAM" id="SSF46689">
    <property type="entry name" value="Homeodomain-like"/>
    <property type="match status" value="1"/>
</dbReference>
<dbReference type="PANTHER" id="PTHR43479:SF16">
    <property type="entry name" value="HTH TETR-TYPE DOMAIN-CONTAINING PROTEIN"/>
    <property type="match status" value="1"/>
</dbReference>
<dbReference type="EMBL" id="JAEEGA010000029">
    <property type="protein sequence ID" value="MBP1044497.1"/>
    <property type="molecule type" value="Genomic_DNA"/>
</dbReference>
<dbReference type="Pfam" id="PF00440">
    <property type="entry name" value="TetR_N"/>
    <property type="match status" value="1"/>
</dbReference>
<gene>
    <name evidence="4" type="ORF">I6N95_26155</name>
</gene>
<dbReference type="PANTHER" id="PTHR43479">
    <property type="entry name" value="ACREF/ENVCD OPERON REPRESSOR-RELATED"/>
    <property type="match status" value="1"/>
</dbReference>
<evidence type="ECO:0000313" key="5">
    <source>
        <dbReference type="Proteomes" id="UP000674938"/>
    </source>
</evidence>
<reference evidence="4" key="1">
    <citation type="submission" date="2020-12" db="EMBL/GenBank/DDBJ databases">
        <title>Vagococcus allomyrinae sp. nov. and Enterococcus lavae sp. nov., isolated from the larvae of Allomyrina dichotoma.</title>
        <authorList>
            <person name="Lee S.D."/>
        </authorList>
    </citation>
    <scope>NUCLEOTIDE SEQUENCE</scope>
    <source>
        <strain evidence="4">BWB3-3</strain>
    </source>
</reference>
<dbReference type="GO" id="GO:0003677">
    <property type="term" value="F:DNA binding"/>
    <property type="evidence" value="ECO:0007669"/>
    <property type="project" value="UniProtKB-UniRule"/>
</dbReference>
<accession>A0A940PAX2</accession>
<evidence type="ECO:0000313" key="4">
    <source>
        <dbReference type="EMBL" id="MBP1044497.1"/>
    </source>
</evidence>
<dbReference type="InterPro" id="IPR050624">
    <property type="entry name" value="HTH-type_Tx_Regulator"/>
</dbReference>
<keyword evidence="5" id="KW-1185">Reference proteome</keyword>
<proteinExistence type="predicted"/>
<dbReference type="PROSITE" id="PS50977">
    <property type="entry name" value="HTH_TETR_2"/>
    <property type="match status" value="1"/>
</dbReference>
<evidence type="ECO:0000259" key="3">
    <source>
        <dbReference type="PROSITE" id="PS50977"/>
    </source>
</evidence>
<dbReference type="InterPro" id="IPR009057">
    <property type="entry name" value="Homeodomain-like_sf"/>
</dbReference>
<keyword evidence="1 2" id="KW-0238">DNA-binding</keyword>
<feature type="DNA-binding region" description="H-T-H motif" evidence="2">
    <location>
        <begin position="30"/>
        <end position="49"/>
    </location>
</feature>
<evidence type="ECO:0000256" key="1">
    <source>
        <dbReference type="ARBA" id="ARBA00023125"/>
    </source>
</evidence>
<dbReference type="InterPro" id="IPR001647">
    <property type="entry name" value="HTH_TetR"/>
</dbReference>
<comment type="caution">
    <text evidence="4">The sequence shown here is derived from an EMBL/GenBank/DDBJ whole genome shotgun (WGS) entry which is preliminary data.</text>
</comment>
<dbReference type="Proteomes" id="UP000674938">
    <property type="component" value="Unassembled WGS sequence"/>
</dbReference>
<feature type="domain" description="HTH tetR-type" evidence="3">
    <location>
        <begin position="6"/>
        <end position="67"/>
    </location>
</feature>
<sequence>MDIRTQRSQSFLWQAFFDLMIDGNPFSRITVNQICDKAMVHRSTFYKHFEDKYALLDFGLSELFADYHAIPEIKKVVAPFYWADTFFENSTAQQLLETQKKDEVFFDLLKNYSISMMKQDVLKAYEQIDSKDIPLELLAEFHVSTIFTLSHWQAKSSQTISVQEMDRYFKQLIFMNSDKS</sequence>
<dbReference type="RefSeq" id="WP_209533006.1">
    <property type="nucleotide sequence ID" value="NZ_JAEEGA010000029.1"/>
</dbReference>
<dbReference type="AlphaFoldDB" id="A0A940PAX2"/>
<organism evidence="4 5">
    <name type="scientific">Vagococcus allomyrinae</name>
    <dbReference type="NCBI Taxonomy" id="2794353"/>
    <lineage>
        <taxon>Bacteria</taxon>
        <taxon>Bacillati</taxon>
        <taxon>Bacillota</taxon>
        <taxon>Bacilli</taxon>
        <taxon>Lactobacillales</taxon>
        <taxon>Enterococcaceae</taxon>
        <taxon>Vagococcus</taxon>
    </lineage>
</organism>
<name>A0A940PAX2_9ENTE</name>
<evidence type="ECO:0000256" key="2">
    <source>
        <dbReference type="PROSITE-ProRule" id="PRU00335"/>
    </source>
</evidence>
<protein>
    <submittedName>
        <fullName evidence="4">TetR family transcriptional regulator</fullName>
    </submittedName>
</protein>